<name>A0A7S1IBE4_9EUGL</name>
<dbReference type="EMBL" id="HBGA01048015">
    <property type="protein sequence ID" value="CAD9006545.1"/>
    <property type="molecule type" value="Transcribed_RNA"/>
</dbReference>
<dbReference type="InterPro" id="IPR033753">
    <property type="entry name" value="GCV_H/Fam206"/>
</dbReference>
<sequence>MGGDKRKRDGSPEGVSVPWLTKLGIPEVGDERDPVLWREPPCITISECHYTRHFRLDCKHPFADQYILRHHNDVCIIGLAESHYLLRPDASPIKQASFSFGKCNRMNDVHFSGKRKKGCFIAMPDTLLCELTTEDGEVYRVQSGVAGWLYELNENLLANPDLIRRSPYGSGYIAILNPKDPKALQMIDESTSDKAYTELLRAGRALAPVPPRPAPKPRRGAQGVAAIGTSVASCTPQDPTPPPAAPDTAPTAPDHSSPPVPNP</sequence>
<evidence type="ECO:0000256" key="1">
    <source>
        <dbReference type="ARBA" id="ARBA00010764"/>
    </source>
</evidence>
<gene>
    <name evidence="5" type="ORF">EGYM00392_LOCUS17635</name>
</gene>
<proteinExistence type="inferred from homology"/>
<dbReference type="PANTHER" id="PTHR13651">
    <property type="entry name" value="PROTEIN ABITRAM"/>
    <property type="match status" value="1"/>
</dbReference>
<dbReference type="PANTHER" id="PTHR13651:SF0">
    <property type="entry name" value="PROTEIN ABITRAM"/>
    <property type="match status" value="1"/>
</dbReference>
<comment type="similarity">
    <text evidence="1">Belongs to the ABITRAM family.</text>
</comment>
<dbReference type="GO" id="GO:0005634">
    <property type="term" value="C:nucleus"/>
    <property type="evidence" value="ECO:0007669"/>
    <property type="project" value="TreeGrafter"/>
</dbReference>
<dbReference type="Pfam" id="PF01597">
    <property type="entry name" value="GCV_H"/>
    <property type="match status" value="1"/>
</dbReference>
<reference evidence="5" key="1">
    <citation type="submission" date="2021-01" db="EMBL/GenBank/DDBJ databases">
        <authorList>
            <person name="Corre E."/>
            <person name="Pelletier E."/>
            <person name="Niang G."/>
            <person name="Scheremetjew M."/>
            <person name="Finn R."/>
            <person name="Kale V."/>
            <person name="Holt S."/>
            <person name="Cochrane G."/>
            <person name="Meng A."/>
            <person name="Brown T."/>
            <person name="Cohen L."/>
        </authorList>
    </citation>
    <scope>NUCLEOTIDE SEQUENCE</scope>
    <source>
        <strain evidence="5">NIES-381</strain>
    </source>
</reference>
<evidence type="ECO:0000256" key="2">
    <source>
        <dbReference type="ARBA" id="ARBA00019325"/>
    </source>
</evidence>
<accession>A0A7S1IBE4</accession>
<dbReference type="AlphaFoldDB" id="A0A7S1IBE4"/>
<evidence type="ECO:0000256" key="3">
    <source>
        <dbReference type="ARBA" id="ARBA00030463"/>
    </source>
</evidence>
<dbReference type="InterPro" id="IPR011053">
    <property type="entry name" value="Single_hybrid_motif"/>
</dbReference>
<protein>
    <recommendedName>
        <fullName evidence="2">Protein Abitram</fullName>
    </recommendedName>
    <alternativeName>
        <fullName evidence="3">Actin-binding transcription modulator</fullName>
    </alternativeName>
</protein>
<evidence type="ECO:0000256" key="4">
    <source>
        <dbReference type="SAM" id="MobiDB-lite"/>
    </source>
</evidence>
<dbReference type="InterPro" id="IPR039169">
    <property type="entry name" value="Abitram"/>
</dbReference>
<feature type="region of interest" description="Disordered" evidence="4">
    <location>
        <begin position="207"/>
        <end position="263"/>
    </location>
</feature>
<evidence type="ECO:0000313" key="5">
    <source>
        <dbReference type="EMBL" id="CAD9006545.1"/>
    </source>
</evidence>
<organism evidence="5">
    <name type="scientific">Eutreptiella gymnastica</name>
    <dbReference type="NCBI Taxonomy" id="73025"/>
    <lineage>
        <taxon>Eukaryota</taxon>
        <taxon>Discoba</taxon>
        <taxon>Euglenozoa</taxon>
        <taxon>Euglenida</taxon>
        <taxon>Spirocuta</taxon>
        <taxon>Euglenophyceae</taxon>
        <taxon>Eutreptiales</taxon>
        <taxon>Eutreptiaceae</taxon>
        <taxon>Eutreptiella</taxon>
    </lineage>
</organism>
<dbReference type="Gene3D" id="2.40.50.100">
    <property type="match status" value="1"/>
</dbReference>
<dbReference type="SUPFAM" id="SSF51230">
    <property type="entry name" value="Single hybrid motif"/>
    <property type="match status" value="1"/>
</dbReference>